<dbReference type="EMBL" id="QSBY01000008">
    <property type="protein sequence ID" value="RHW70933.1"/>
    <property type="molecule type" value="Genomic_DNA"/>
</dbReference>
<dbReference type="Proteomes" id="UP000266743">
    <property type="component" value="Chromosome 8"/>
</dbReference>
<evidence type="ECO:0000256" key="1">
    <source>
        <dbReference type="SAM" id="Coils"/>
    </source>
</evidence>
<feature type="coiled-coil region" evidence="1">
    <location>
        <begin position="158"/>
        <end position="224"/>
    </location>
</feature>
<feature type="compositionally biased region" description="Polar residues" evidence="2">
    <location>
        <begin position="515"/>
        <end position="526"/>
    </location>
</feature>
<reference evidence="3 4" key="1">
    <citation type="submission" date="2018-09" db="EMBL/GenBank/DDBJ databases">
        <title>whole genome sequence of T. equiperdum IVM-t1 strain.</title>
        <authorList>
            <person name="Suganuma K."/>
        </authorList>
    </citation>
    <scope>NUCLEOTIDE SEQUENCE [LARGE SCALE GENOMIC DNA]</scope>
    <source>
        <strain evidence="3 4">IVM-t1</strain>
    </source>
</reference>
<accession>A0A3L6L2W3</accession>
<feature type="region of interest" description="Disordered" evidence="2">
    <location>
        <begin position="290"/>
        <end position="425"/>
    </location>
</feature>
<comment type="caution">
    <text evidence="3">The sequence shown here is derived from an EMBL/GenBank/DDBJ whole genome shotgun (WGS) entry which is preliminary data.</text>
</comment>
<feature type="compositionally biased region" description="Pro residues" evidence="2">
    <location>
        <begin position="495"/>
        <end position="505"/>
    </location>
</feature>
<feature type="region of interest" description="Disordered" evidence="2">
    <location>
        <begin position="486"/>
        <end position="529"/>
    </location>
</feature>
<feature type="region of interest" description="Disordered" evidence="2">
    <location>
        <begin position="442"/>
        <end position="464"/>
    </location>
</feature>
<protein>
    <submittedName>
        <fullName evidence="3">Nucleoporin</fullName>
    </submittedName>
</protein>
<organism evidence="3 4">
    <name type="scientific">Trypanosoma brucei equiperdum</name>
    <dbReference type="NCBI Taxonomy" id="630700"/>
    <lineage>
        <taxon>Eukaryota</taxon>
        <taxon>Discoba</taxon>
        <taxon>Euglenozoa</taxon>
        <taxon>Kinetoplastea</taxon>
        <taxon>Metakinetoplastina</taxon>
        <taxon>Trypanosomatida</taxon>
        <taxon>Trypanosomatidae</taxon>
        <taxon>Trypanosoma</taxon>
    </lineage>
</organism>
<feature type="region of interest" description="Disordered" evidence="2">
    <location>
        <begin position="679"/>
        <end position="698"/>
    </location>
</feature>
<keyword evidence="1" id="KW-0175">Coiled coil</keyword>
<evidence type="ECO:0000313" key="4">
    <source>
        <dbReference type="Proteomes" id="UP000266743"/>
    </source>
</evidence>
<proteinExistence type="predicted"/>
<feature type="compositionally biased region" description="Polar residues" evidence="2">
    <location>
        <begin position="402"/>
        <end position="424"/>
    </location>
</feature>
<gene>
    <name evidence="3" type="primary">TbNup75</name>
    <name evidence="3" type="ORF">DPX39_080055200</name>
</gene>
<feature type="compositionally biased region" description="Low complexity" evidence="2">
    <location>
        <begin position="380"/>
        <end position="401"/>
    </location>
</feature>
<name>A0A3L6L2W3_9TRYP</name>
<sequence>MHRKSIVSNYFISPEYSVAGSRVFTPNASAEEVTLSDAPTQLSLQITSPKTSIRPSAVSSLRFKRGREASWHGRYHNGSAGENTMGFMEAVAASVSRRGDVVAHSSCESHQNFMPRAGNFVESTTHSDSSDGYRYAKLPRKELIMIAEGEDSGEKEDLASFRKDLRRLQERHEQLNKVVEETREELRRSWEENDRLKMRADQSVKELRLEVAQLSKHVQLLEGRSTSVERSLASLNGMESLVECVQGELPSLRKEIGRNTTSIAVLERLLEDMKHQPRVSQVAVNSVSASASGQVTSLGAPPPALLNDERATSHSSTTPFSFGDAKPNANLSGQPTSSPAASNSVAGSKPEPASASAPSFTGVSATAGSVDKPSNPFGVSAASATTAGGSAPAPASNGTPSFGSAVTTTAPAGNASSPFDSSKNAGVSATATASSASYTFGGASTPASSTNKPPNPFAATVSFSPADGKGTTPALAGTFSFSATGAADTLSDKPPATPGAAPPVASPATSALPTNPFSPGSTSATAPTAGKPTTLFGAYATGDSSAATSAPAPGSAFSFGGIGTTAPASTVGFSFGGMPKVAETSTAGVNTTISPFSRAGSTAVTGATGSLGGFLFPSSSSATAAPLAGGSEVKNDVFSNAKAVASSGASSVFGTGALMSAGVLSPPTPFGASAGVTNPFASSQRDGENASNPFGQGVQGLAAASTGTALPLLSQPPIGFGAPAVNANLGARRRTPKRF</sequence>
<evidence type="ECO:0000313" key="3">
    <source>
        <dbReference type="EMBL" id="RHW70933.1"/>
    </source>
</evidence>
<feature type="compositionally biased region" description="Polar residues" evidence="2">
    <location>
        <begin position="679"/>
        <end position="694"/>
    </location>
</feature>
<evidence type="ECO:0000256" key="2">
    <source>
        <dbReference type="SAM" id="MobiDB-lite"/>
    </source>
</evidence>
<feature type="compositionally biased region" description="Low complexity" evidence="2">
    <location>
        <begin position="350"/>
        <end position="359"/>
    </location>
</feature>
<feature type="compositionally biased region" description="Polar residues" evidence="2">
    <location>
        <begin position="329"/>
        <end position="346"/>
    </location>
</feature>
<dbReference type="AlphaFoldDB" id="A0A3L6L2W3"/>